<dbReference type="Gene3D" id="1.20.120.220">
    <property type="entry name" value="ATP synthase, F0 complex, subunit A"/>
    <property type="match status" value="1"/>
</dbReference>
<protein>
    <submittedName>
        <fullName evidence="12">F0F1-type ATP synthase, subunit a</fullName>
    </submittedName>
</protein>
<evidence type="ECO:0000256" key="6">
    <source>
        <dbReference type="ARBA" id="ARBA00022781"/>
    </source>
</evidence>
<dbReference type="InterPro" id="IPR023011">
    <property type="entry name" value="ATP_synth_F0_asu_AS"/>
</dbReference>
<feature type="transmembrane region" description="Helical" evidence="11">
    <location>
        <begin position="85"/>
        <end position="105"/>
    </location>
</feature>
<accession>A0A485M345</accession>
<comment type="subcellular location">
    <subcellularLocation>
        <location evidence="1">Membrane</location>
        <topology evidence="1">Multi-pass membrane protein</topology>
    </subcellularLocation>
</comment>
<keyword evidence="10" id="KW-0066">ATP synthesis</keyword>
<gene>
    <name evidence="12" type="primary">atpB</name>
    <name evidence="12" type="ORF">SCFA_3300005</name>
</gene>
<dbReference type="PRINTS" id="PR00123">
    <property type="entry name" value="ATPASEA"/>
</dbReference>
<dbReference type="InterPro" id="IPR000568">
    <property type="entry name" value="ATP_synth_F0_asu"/>
</dbReference>
<dbReference type="GO" id="GO:0005886">
    <property type="term" value="C:plasma membrane"/>
    <property type="evidence" value="ECO:0007669"/>
    <property type="project" value="TreeGrafter"/>
</dbReference>
<evidence type="ECO:0000256" key="7">
    <source>
        <dbReference type="ARBA" id="ARBA00022989"/>
    </source>
</evidence>
<dbReference type="GO" id="GO:0045259">
    <property type="term" value="C:proton-transporting ATP synthase complex"/>
    <property type="evidence" value="ECO:0007669"/>
    <property type="project" value="UniProtKB-KW"/>
</dbReference>
<evidence type="ECO:0000256" key="3">
    <source>
        <dbReference type="ARBA" id="ARBA00022448"/>
    </source>
</evidence>
<feature type="transmembrane region" description="Helical" evidence="11">
    <location>
        <begin position="117"/>
        <end position="134"/>
    </location>
</feature>
<dbReference type="GO" id="GO:0046933">
    <property type="term" value="F:proton-transporting ATP synthase activity, rotational mechanism"/>
    <property type="evidence" value="ECO:0007669"/>
    <property type="project" value="TreeGrafter"/>
</dbReference>
<feature type="transmembrane region" description="Helical" evidence="11">
    <location>
        <begin position="20"/>
        <end position="47"/>
    </location>
</feature>
<dbReference type="InterPro" id="IPR045082">
    <property type="entry name" value="ATP_syn_F0_a_bact/chloroplast"/>
</dbReference>
<keyword evidence="6" id="KW-0375">Hydrogen ion transport</keyword>
<dbReference type="EMBL" id="CAADRN010000258">
    <property type="protein sequence ID" value="VFU16092.1"/>
    <property type="molecule type" value="Genomic_DNA"/>
</dbReference>
<proteinExistence type="inferred from homology"/>
<evidence type="ECO:0000256" key="8">
    <source>
        <dbReference type="ARBA" id="ARBA00023065"/>
    </source>
</evidence>
<dbReference type="PROSITE" id="PS00449">
    <property type="entry name" value="ATPASE_A"/>
    <property type="match status" value="1"/>
</dbReference>
<dbReference type="NCBIfam" id="TIGR01131">
    <property type="entry name" value="ATP_synt_6_or_A"/>
    <property type="match status" value="1"/>
</dbReference>
<evidence type="ECO:0000256" key="1">
    <source>
        <dbReference type="ARBA" id="ARBA00004141"/>
    </source>
</evidence>
<dbReference type="CDD" id="cd00310">
    <property type="entry name" value="ATP-synt_Fo_a_6"/>
    <property type="match status" value="1"/>
</dbReference>
<sequence length="228" mass="25691">MDLHALQEVLEHVRPSVMFYLGPIPVTSTVVNTWIIMAIILPLVYVFTRNLSTVPRGIGQHLMEMVAEFFNNLLEENMGKEGRKYLPLVGTLFIFILFLNLSWFIPGMKPPTTDLSTTLGFAVVTIIMVQFIGIKKQGLAGYIRHFFQPNPFMFPLNLLEELVKPVSLSLRLFANIFGEKTVVTVLFLMVPFFCPVPVMLLGVIMGLIQALVFSLLTVVYIANFVNGH</sequence>
<keyword evidence="3" id="KW-0813">Transport</keyword>
<dbReference type="PANTHER" id="PTHR42823">
    <property type="entry name" value="ATP SYNTHASE SUBUNIT A, CHLOROPLASTIC"/>
    <property type="match status" value="1"/>
</dbReference>
<comment type="similarity">
    <text evidence="2">Belongs to the ATPase A chain family.</text>
</comment>
<dbReference type="InterPro" id="IPR035908">
    <property type="entry name" value="F0_ATP_A_sf"/>
</dbReference>
<reference evidence="12" key="1">
    <citation type="submission" date="2019-03" db="EMBL/GenBank/DDBJ databases">
        <authorList>
            <person name="Hao L."/>
        </authorList>
    </citation>
    <scope>NUCLEOTIDE SEQUENCE</scope>
</reference>
<feature type="transmembrane region" description="Helical" evidence="11">
    <location>
        <begin position="172"/>
        <end position="193"/>
    </location>
</feature>
<keyword evidence="9 11" id="KW-0472">Membrane</keyword>
<evidence type="ECO:0000256" key="2">
    <source>
        <dbReference type="ARBA" id="ARBA00006810"/>
    </source>
</evidence>
<keyword evidence="8" id="KW-0406">Ion transport</keyword>
<dbReference type="GO" id="GO:0042777">
    <property type="term" value="P:proton motive force-driven plasma membrane ATP synthesis"/>
    <property type="evidence" value="ECO:0007669"/>
    <property type="project" value="TreeGrafter"/>
</dbReference>
<keyword evidence="4" id="KW-0138">CF(0)</keyword>
<keyword evidence="5 11" id="KW-0812">Transmembrane</keyword>
<evidence type="ECO:0000256" key="4">
    <source>
        <dbReference type="ARBA" id="ARBA00022547"/>
    </source>
</evidence>
<feature type="transmembrane region" description="Helical" evidence="11">
    <location>
        <begin position="199"/>
        <end position="222"/>
    </location>
</feature>
<evidence type="ECO:0000256" key="9">
    <source>
        <dbReference type="ARBA" id="ARBA00023136"/>
    </source>
</evidence>
<dbReference type="Pfam" id="PF00119">
    <property type="entry name" value="ATP-synt_A"/>
    <property type="match status" value="1"/>
</dbReference>
<evidence type="ECO:0000256" key="5">
    <source>
        <dbReference type="ARBA" id="ARBA00022692"/>
    </source>
</evidence>
<evidence type="ECO:0000256" key="11">
    <source>
        <dbReference type="SAM" id="Phobius"/>
    </source>
</evidence>
<dbReference type="HAMAP" id="MF_01393">
    <property type="entry name" value="ATP_synth_a_bact"/>
    <property type="match status" value="1"/>
</dbReference>
<dbReference type="PANTHER" id="PTHR42823:SF3">
    <property type="entry name" value="ATP SYNTHASE SUBUNIT A, CHLOROPLASTIC"/>
    <property type="match status" value="1"/>
</dbReference>
<evidence type="ECO:0000256" key="10">
    <source>
        <dbReference type="ARBA" id="ARBA00023310"/>
    </source>
</evidence>
<organism evidence="12">
    <name type="scientific">anaerobic digester metagenome</name>
    <dbReference type="NCBI Taxonomy" id="1263854"/>
    <lineage>
        <taxon>unclassified sequences</taxon>
        <taxon>metagenomes</taxon>
        <taxon>ecological metagenomes</taxon>
    </lineage>
</organism>
<dbReference type="AlphaFoldDB" id="A0A485M345"/>
<dbReference type="SUPFAM" id="SSF81336">
    <property type="entry name" value="F1F0 ATP synthase subunit A"/>
    <property type="match status" value="1"/>
</dbReference>
<name>A0A485M345_9ZZZZ</name>
<keyword evidence="7 11" id="KW-1133">Transmembrane helix</keyword>
<evidence type="ECO:0000313" key="12">
    <source>
        <dbReference type="EMBL" id="VFU16092.1"/>
    </source>
</evidence>